<evidence type="ECO:0000313" key="2">
    <source>
        <dbReference type="EMBL" id="AEW87693.1"/>
    </source>
</evidence>
<evidence type="ECO:0000256" key="1">
    <source>
        <dbReference type="SAM" id="Phobius"/>
    </source>
</evidence>
<name>G9JMZ6_9GAMA</name>
<keyword evidence="1" id="KW-0472">Membrane</keyword>
<dbReference type="Proteomes" id="UP000133219">
    <property type="component" value="Segment"/>
</dbReference>
<feature type="transmembrane region" description="Helical" evidence="1">
    <location>
        <begin position="7"/>
        <end position="27"/>
    </location>
</feature>
<keyword evidence="1" id="KW-0812">Transmembrane</keyword>
<dbReference type="KEGG" id="vg:3416554"/>
<protein>
    <submittedName>
        <fullName evidence="3">JM169</fullName>
    </submittedName>
</protein>
<evidence type="ECO:0000313" key="4">
    <source>
        <dbReference type="Proteomes" id="UP000124292"/>
    </source>
</evidence>
<proteinExistence type="predicted"/>
<evidence type="ECO:0000313" key="5">
    <source>
        <dbReference type="Proteomes" id="UP000133219"/>
    </source>
</evidence>
<keyword evidence="1" id="KW-1133">Transmembrane helix</keyword>
<organism evidence="3 4">
    <name type="scientific">Macaca fuscata rhadinovirus</name>
    <dbReference type="NCBI Taxonomy" id="272551"/>
    <lineage>
        <taxon>Viruses</taxon>
        <taxon>Duplodnaviria</taxon>
        <taxon>Heunggongvirae</taxon>
        <taxon>Peploviricota</taxon>
        <taxon>Herviviricetes</taxon>
        <taxon>Herpesvirales</taxon>
        <taxon>Orthoherpesviridae</taxon>
        <taxon>Gammaherpesvirinae</taxon>
        <taxon>Rhadinovirus</taxon>
        <taxon>Rhadinovirus macacinegamma11</taxon>
        <taxon>macacine gammaherpesvirus 11</taxon>
    </lineage>
</organism>
<gene>
    <name evidence="3" type="ORF">JM169</name>
</gene>
<feature type="transmembrane region" description="Helical" evidence="1">
    <location>
        <begin position="39"/>
        <end position="62"/>
    </location>
</feature>
<accession>G9JMZ6</accession>
<dbReference type="RefSeq" id="YP_238472.1">
    <property type="nucleotide sequence ID" value="NC_007016.1"/>
</dbReference>
<evidence type="ECO:0000313" key="3">
    <source>
        <dbReference type="EMBL" id="AEW87863.1"/>
    </source>
</evidence>
<dbReference type="Proteomes" id="UP000124292">
    <property type="component" value="Genome"/>
</dbReference>
<reference evidence="4 5" key="1">
    <citation type="journal article" date="2013" name="J. Virol.">
        <title>Genomic characterization of Japanese macaque rhadinovirus, a novel herpesvirus isolated from a nonhuman primate with a spontaneous inflammatory demyelinating disease.</title>
        <authorList>
            <person name="Estep R.D."/>
            <person name="Hansen S.G."/>
            <person name="Rogers K.S."/>
            <person name="Axthelm M.K."/>
            <person name="Wong S.W."/>
        </authorList>
    </citation>
    <scope>NUCLEOTIDE SEQUENCE [LARGE SCALE GENOMIC DNA]</scope>
    <source>
        <strain evidence="3">12E2</strain>
        <strain evidence="2">3A1</strain>
    </source>
</reference>
<dbReference type="GeneID" id="3416554"/>
<dbReference type="EMBL" id="JN885137">
    <property type="protein sequence ID" value="AEW87863.1"/>
    <property type="molecule type" value="Genomic_DNA"/>
</dbReference>
<sequence length="85" mass="9921">MACNCPFFVWCTWLFSNILTGTFWLISLAQYACDNNKDLYIVAVSTVACFFFLWKSLGLYFYQSRSQRLNTPLLKLIPWITGMTL</sequence>
<dbReference type="EMBL" id="JN885136">
    <property type="protein sequence ID" value="AEW87693.1"/>
    <property type="molecule type" value="Genomic_DNA"/>
</dbReference>